<feature type="compositionally biased region" description="Polar residues" evidence="1">
    <location>
        <begin position="574"/>
        <end position="596"/>
    </location>
</feature>
<evidence type="ECO:0000313" key="4">
    <source>
        <dbReference type="Proteomes" id="UP000746612"/>
    </source>
</evidence>
<feature type="region of interest" description="Disordered" evidence="1">
    <location>
        <begin position="1275"/>
        <end position="1295"/>
    </location>
</feature>
<organism evidence="3 4">
    <name type="scientific">Gibberella zeae</name>
    <name type="common">Wheat head blight fungus</name>
    <name type="synonym">Fusarium graminearum</name>
    <dbReference type="NCBI Taxonomy" id="5518"/>
    <lineage>
        <taxon>Eukaryota</taxon>
        <taxon>Fungi</taxon>
        <taxon>Dikarya</taxon>
        <taxon>Ascomycota</taxon>
        <taxon>Pezizomycotina</taxon>
        <taxon>Sordariomycetes</taxon>
        <taxon>Hypocreomycetidae</taxon>
        <taxon>Hypocreales</taxon>
        <taxon>Nectriaceae</taxon>
        <taxon>Fusarium</taxon>
    </lineage>
</organism>
<feature type="compositionally biased region" description="Polar residues" evidence="1">
    <location>
        <begin position="223"/>
        <end position="235"/>
    </location>
</feature>
<sequence>MKRSLLLALWSTGVLGGPCKPSKPSETSIADGTPTQSNHISLGLSSTYGDSTKTGQDSAHDTSTGTSPHESGQISVSIPFSESDLNTNTQDAVSNTIGLPEGSVTGTGSFPEPTSEGGSVPGTVTDDGDSEETSGGAGNSGSPSSPQTDGSFPTGTADFPGEHSGTVTNPDASGTATGPEDSGNPSGTASGFPEQSSGTLVNTEVSGQPTGTADVPGGPGATDANTATDLPTTIPSDVPGGASDTATNPEGSGPSGTATGPGEAGTTASGGVPGEASGTSPQDSGASDTATIPEGSGPSGTATVPGEPGTTDSPTGISEGVSDSSSGTATVPGEADNTASGGVPGDASGTSPPGSDANPTEVATDGTSNGGPTVSHDPTNTPGSPEETVSNPATGTEQGQDTATQTDAAPSTEVAPTGIDTSIAGPATTAPGNTLPNDQGTLTQSNGDEFTSAAPGDATEDHSGAVTTDANGAPTTLPGNQDQTTGSPEQSTSASSDQNSDGNSNETSLGQEDSSAASTTDGNAAQPTTEGDGVTTKPVADNTDASSTGSSEVNNGATTTGSGPVETTDFDGVPSTTVPAPSATANPVTSAATTDTDMPVVTEAPPGFNPSTVIGHPEWTTNTWITTTTSEGSDPTVVPVLVGCNDCGGGGSGIILWGFPPVINTWFQLPNLPKFSFPCIPPASGCTSTPVTEETGEDGDDDDDDDDKSSTTCTDKATVTDCFVACTTYTGPAGVSVTPECQTTCTKTHTGCSVTGTTTTSSAAACGPSGDSECTTCNVDLTANDDSESLKRRSLERRGGIDIKKNIAGCDWSNTPVGAPRFPAYPGGNLVLNNEAAIVSQNSPLNQIKRWWRTTRDTNCVPSLNNIGEASYPKTGLTDVEGPSIDHVYEKSMLLDFWRFIIDPAAAAVVGMKTGTPNKINCDDIKSYGGINSGSNLIQKVFDTYPGSAEVLMPNNAQFMDDFIGMDQWTNGNAKAQITDPQGTKTQADKKASNGKAVRANTNIANAKRWIEDKMLFLEALAIGVEMFNVDEAKNALIRQNLRIYQTLVDMDENAKNCMKDDAVINGVWSFADKYQTFMADRFTGNQDYSMNQGVVYAKNKLITALTTDVANAANIANIPAGELTSWQKRLANMQDASRVWEVSVTFVWAGPTTSKRDTDGLSCDRPNPSFTTESTVEPTTDFTTFATSMRPSSDIVTSDEVPSTTEQVTSSKNPPLLTDLPSLTQQVPDTTISTPDGSSCAETATVTNCNVGIGGGHGGPACVERETCNSWINTKTTSTTPSPTPTLAKPDPGLNEKHCYNSGQQSNYEAITYAAESFCRDVVNDQVQGPVWSNYKLEGKKTPSTGYHFKLAFQVNEGCVWTANYDECMRYMKVPIDSCNCSAKGNKQGGWVENNCIMARIDPNSGT</sequence>
<feature type="compositionally biased region" description="Polar residues" evidence="1">
    <location>
        <begin position="430"/>
        <end position="449"/>
    </location>
</feature>
<feature type="compositionally biased region" description="Polar residues" evidence="1">
    <location>
        <begin position="543"/>
        <end position="562"/>
    </location>
</feature>
<reference evidence="3" key="1">
    <citation type="submission" date="2021-03" db="EMBL/GenBank/DDBJ databases">
        <authorList>
            <person name="Alouane T."/>
            <person name="Langin T."/>
            <person name="Bonhomme L."/>
        </authorList>
    </citation>
    <scope>NUCLEOTIDE SEQUENCE</scope>
    <source>
        <strain evidence="3">MDC_Fg202</strain>
    </source>
</reference>
<comment type="caution">
    <text evidence="3">The sequence shown here is derived from an EMBL/GenBank/DDBJ whole genome shotgun (WGS) entry which is preliminary data.</text>
</comment>
<proteinExistence type="predicted"/>
<feature type="compositionally biased region" description="Polar residues" evidence="1">
    <location>
        <begin position="183"/>
        <end position="211"/>
    </location>
</feature>
<feature type="compositionally biased region" description="Polar residues" evidence="1">
    <location>
        <begin position="310"/>
        <end position="329"/>
    </location>
</feature>
<evidence type="ECO:0000256" key="2">
    <source>
        <dbReference type="SAM" id="SignalP"/>
    </source>
</evidence>
<evidence type="ECO:0000313" key="3">
    <source>
        <dbReference type="EMBL" id="CAG1978868.1"/>
    </source>
</evidence>
<feature type="region of interest" description="Disordered" evidence="1">
    <location>
        <begin position="686"/>
        <end position="712"/>
    </location>
</feature>
<feature type="compositionally biased region" description="Low complexity" evidence="1">
    <location>
        <begin position="249"/>
        <end position="270"/>
    </location>
</feature>
<feature type="compositionally biased region" description="Polar residues" evidence="1">
    <location>
        <begin position="165"/>
        <end position="176"/>
    </location>
</feature>
<feature type="region of interest" description="Disordered" evidence="1">
    <location>
        <begin position="1192"/>
        <end position="1223"/>
    </location>
</feature>
<feature type="signal peptide" evidence="2">
    <location>
        <begin position="1"/>
        <end position="16"/>
    </location>
</feature>
<feature type="compositionally biased region" description="Polar residues" evidence="1">
    <location>
        <begin position="277"/>
        <end position="290"/>
    </location>
</feature>
<feature type="chain" id="PRO_5040163213" evidence="2">
    <location>
        <begin position="17"/>
        <end position="1408"/>
    </location>
</feature>
<feature type="compositionally biased region" description="Acidic residues" evidence="1">
    <location>
        <begin position="694"/>
        <end position="707"/>
    </location>
</feature>
<feature type="compositionally biased region" description="Polar residues" evidence="1">
    <location>
        <begin position="1192"/>
        <end position="1214"/>
    </location>
</feature>
<dbReference type="Proteomes" id="UP000746612">
    <property type="component" value="Unassembled WGS sequence"/>
</dbReference>
<gene>
    <name evidence="3" type="ORF">MDCFG202_LOCUS184478</name>
</gene>
<feature type="region of interest" description="Disordered" evidence="1">
    <location>
        <begin position="1156"/>
        <end position="1176"/>
    </location>
</feature>
<accession>A0A9N8NHL9</accession>
<keyword evidence="2" id="KW-0732">Signal</keyword>
<evidence type="ECO:0000256" key="1">
    <source>
        <dbReference type="SAM" id="MobiDB-lite"/>
    </source>
</evidence>
<protein>
    <submittedName>
        <fullName evidence="3">Uncharacterized protein</fullName>
    </submittedName>
</protein>
<feature type="compositionally biased region" description="Polar residues" evidence="1">
    <location>
        <begin position="465"/>
        <end position="529"/>
    </location>
</feature>
<feature type="region of interest" description="Disordered" evidence="1">
    <location>
        <begin position="16"/>
        <end position="598"/>
    </location>
</feature>
<name>A0A9N8NHL9_GIBZA</name>
<dbReference type="EMBL" id="CAJPIJ010000110">
    <property type="protein sequence ID" value="CAG1978868.1"/>
    <property type="molecule type" value="Genomic_DNA"/>
</dbReference>
<feature type="compositionally biased region" description="Polar residues" evidence="1">
    <location>
        <begin position="24"/>
        <end position="97"/>
    </location>
</feature>
<feature type="compositionally biased region" description="Polar residues" evidence="1">
    <location>
        <begin position="365"/>
        <end position="409"/>
    </location>
</feature>